<protein>
    <submittedName>
        <fullName evidence="1">40S ribosomal protein SA</fullName>
    </submittedName>
</protein>
<keyword evidence="2" id="KW-1185">Reference proteome</keyword>
<gene>
    <name evidence="1" type="primary">RPSA</name>
    <name evidence="1" type="ORF">GBF38_001055</name>
</gene>
<dbReference type="EMBL" id="CM024808">
    <property type="protein sequence ID" value="KAG8006460.1"/>
    <property type="molecule type" value="Genomic_DNA"/>
</dbReference>
<feature type="non-terminal residue" evidence="1">
    <location>
        <position position="1"/>
    </location>
</feature>
<evidence type="ECO:0000313" key="2">
    <source>
        <dbReference type="Proteomes" id="UP000805704"/>
    </source>
</evidence>
<name>A0ACB7EWM1_NIBAL</name>
<reference evidence="1" key="1">
    <citation type="submission" date="2020-04" db="EMBL/GenBank/DDBJ databases">
        <title>A chromosome-scale assembly and high-density genetic map of the yellow drum (Nibea albiflora) genome.</title>
        <authorList>
            <person name="Xu D."/>
            <person name="Zhang W."/>
            <person name="Chen R."/>
            <person name="Tan P."/>
            <person name="Wang L."/>
            <person name="Song H."/>
            <person name="Tian L."/>
            <person name="Zhu Q."/>
            <person name="Wang B."/>
        </authorList>
    </citation>
    <scope>NUCLEOTIDE SEQUENCE</scope>
    <source>
        <strain evidence="1">ZJHYS-2018</strain>
    </source>
</reference>
<accession>A0ACB7EWM1</accession>
<evidence type="ECO:0000313" key="1">
    <source>
        <dbReference type="EMBL" id="KAG8006460.1"/>
    </source>
</evidence>
<keyword evidence="1" id="KW-0689">Ribosomal protein</keyword>
<keyword evidence="1" id="KW-0687">Ribonucleoprotein</keyword>
<proteinExistence type="predicted"/>
<dbReference type="Proteomes" id="UP000805704">
    <property type="component" value="Chromosome 20"/>
</dbReference>
<sequence length="607" mass="66478">SKYFKSNLLLQAHPAIKAFMCGSFSGTCSTLLFQPLDLVKTRLQTLQSSMQPGSGRVGMVTVLLSVVRTERLLGLWKGISPSFARTIPGVGIYFSTYYCLKQHFFQDSNPKAVQAVLLGGGARTVAGVFMLPVTVIKTRFECGRYSYGSVTGALRSVCRTEGPAALFSGLMATLLRDVPFSGIYVMFYSQTKAALPKEISESASAPLANFSCGILAGILASLITQPADVVKTNVQVNPQLKTAEAIRYIYMEHGLQGFFRGAVPRALRRTMMAAMAWTVYEQMMAQLSHLTRNAGKVVTMSGGLDVLQMKEEDVLKFLAAGTHLGGTNLDFQMDQYVYKRKSDGVYIINLKKTWEKLLLAARAIVAIENPADVCVISSRNTGQRAVLKFASATGATTFHGRFTPGTFTNQIQAAFREPRLLIVTDPRADHQPLTEASYVNIPTIALCNTDSPLRYVDIAIPCNNKGHHSVGLMWWMLAREVLRMRGTISREHPWEVMPDLYFYRDPEEIEKEEQAAAEKAVGKEEFQGEWSAPAAEFTQPEVADWSEGVAVPSVPIQQFPAAAPAVKTGEVFAAAAEDWSTQPATEDWSTAPTAQASDWGGATSDWS</sequence>
<organism evidence="1 2">
    <name type="scientific">Nibea albiflora</name>
    <name type="common">Yellow drum</name>
    <name type="synonym">Corvina albiflora</name>
    <dbReference type="NCBI Taxonomy" id="240163"/>
    <lineage>
        <taxon>Eukaryota</taxon>
        <taxon>Metazoa</taxon>
        <taxon>Chordata</taxon>
        <taxon>Craniata</taxon>
        <taxon>Vertebrata</taxon>
        <taxon>Euteleostomi</taxon>
        <taxon>Actinopterygii</taxon>
        <taxon>Neopterygii</taxon>
        <taxon>Teleostei</taxon>
        <taxon>Neoteleostei</taxon>
        <taxon>Acanthomorphata</taxon>
        <taxon>Eupercaria</taxon>
        <taxon>Sciaenidae</taxon>
        <taxon>Nibea</taxon>
    </lineage>
</organism>
<comment type="caution">
    <text evidence="1">The sequence shown here is derived from an EMBL/GenBank/DDBJ whole genome shotgun (WGS) entry which is preliminary data.</text>
</comment>